<dbReference type="AlphaFoldDB" id="A0A6I6G655"/>
<evidence type="ECO:0000256" key="1">
    <source>
        <dbReference type="SAM" id="SignalP"/>
    </source>
</evidence>
<sequence length="303" mass="32526">MYLKTLINAIIIAFCIFPVSAQDTITTAKHGLWSDSTAWLPKIVPGANAVAKINHNIVMDINTNTIGVIVNNNQLLINSGVAMKITGSPSDTLLKNIPEAPVEYDNKSFGIYKGVIVRQTYNAANNIDSSGSFKLVIMNGNASMFLKFGNLIDTLNPNVSLGAGSINSWFIGKHFSMNFRVEADGSLPKLSDIFLNNTTRIDTGLVMKERSYEVINTHEGLISGDDYGPTVAIISNQKISGIVCSGLFGGIVNFNGSISNNEIDASGSAESGAVFKGVIKGIGAYGTWSNFGLFGHWSSRRTF</sequence>
<keyword evidence="3" id="KW-1185">Reference proteome</keyword>
<name>A0A6I6G655_9BACT</name>
<reference evidence="2 3" key="1">
    <citation type="submission" date="2019-11" db="EMBL/GenBank/DDBJ databases">
        <authorList>
            <person name="Im W.T."/>
        </authorList>
    </citation>
    <scope>NUCLEOTIDE SEQUENCE [LARGE SCALE GENOMIC DNA]</scope>
    <source>
        <strain evidence="2 3">SB-02</strain>
    </source>
</reference>
<dbReference type="RefSeq" id="WP_157477334.1">
    <property type="nucleotide sequence ID" value="NZ_CP046566.1"/>
</dbReference>
<proteinExistence type="predicted"/>
<evidence type="ECO:0000313" key="2">
    <source>
        <dbReference type="EMBL" id="QGW27504.1"/>
    </source>
</evidence>
<dbReference type="KEGG" id="fls:GLV81_04795"/>
<organism evidence="2 3">
    <name type="scientific">Phnomibacter ginsenosidimutans</name>
    <dbReference type="NCBI Taxonomy" id="2676868"/>
    <lineage>
        <taxon>Bacteria</taxon>
        <taxon>Pseudomonadati</taxon>
        <taxon>Bacteroidota</taxon>
        <taxon>Chitinophagia</taxon>
        <taxon>Chitinophagales</taxon>
        <taxon>Chitinophagaceae</taxon>
        <taxon>Phnomibacter</taxon>
    </lineage>
</organism>
<protein>
    <submittedName>
        <fullName evidence="2">Uncharacterized protein</fullName>
    </submittedName>
</protein>
<gene>
    <name evidence="2" type="ORF">GLV81_04795</name>
</gene>
<dbReference type="EMBL" id="CP046566">
    <property type="protein sequence ID" value="QGW27504.1"/>
    <property type="molecule type" value="Genomic_DNA"/>
</dbReference>
<dbReference type="Proteomes" id="UP000426027">
    <property type="component" value="Chromosome"/>
</dbReference>
<evidence type="ECO:0000313" key="3">
    <source>
        <dbReference type="Proteomes" id="UP000426027"/>
    </source>
</evidence>
<feature type="chain" id="PRO_5026247304" evidence="1">
    <location>
        <begin position="22"/>
        <end position="303"/>
    </location>
</feature>
<keyword evidence="1" id="KW-0732">Signal</keyword>
<feature type="signal peptide" evidence="1">
    <location>
        <begin position="1"/>
        <end position="21"/>
    </location>
</feature>
<accession>A0A6I6G655</accession>